<evidence type="ECO:0000313" key="1">
    <source>
        <dbReference type="EMBL" id="GME45075.1"/>
    </source>
</evidence>
<name>A0ACB5SKA9_9PEZI</name>
<evidence type="ECO:0000313" key="2">
    <source>
        <dbReference type="Proteomes" id="UP001165186"/>
    </source>
</evidence>
<sequence length="450" mass="47808">MLSYLVLSTLVLCLGASSALQHPHWHNGPFSGSPPSGDASFPGLPQPEDGCTGINAVSPACVSSESIHYRDIFYVGGRYVETILGNATYDQLYVEKLTPAAGVLQPNPVVFFHGGGTSGVTWLNTPDNRKGFASYFLDLGYQVYIVDQTSVGRGSENDLTNFPLRIGSTAEISEKGFTAVKQANLYPQSQYHTQWPGSGLKGDPTFDAFESTFIPLTSNLTSQELSMRASGCTLLSLLGTPSFLISHSIGALHPLLLSNDCPQLVAGNIALEPATVPFQSYLGNASSPVGSTRARPWGLTNTHLTYAPPVADPAADLAVRSIGADAPAKRSCLMQAEPPRRLPQIAKVPYVALTGEASPHATFDHCVVDYLVQAGVAAEWIRLAEVGVRGNAHFMHLEENNGEIAEVVHGWIVKTLMGSKGGDAGEDIGKGIDEDFGEDFGEGFGGNELS</sequence>
<gene>
    <name evidence="1" type="primary">g7990</name>
    <name evidence="1" type="ORF">NpPPO83_00007990</name>
</gene>
<organism evidence="1 2">
    <name type="scientific">Neofusicoccum parvum</name>
    <dbReference type="NCBI Taxonomy" id="310453"/>
    <lineage>
        <taxon>Eukaryota</taxon>
        <taxon>Fungi</taxon>
        <taxon>Dikarya</taxon>
        <taxon>Ascomycota</taxon>
        <taxon>Pezizomycotina</taxon>
        <taxon>Dothideomycetes</taxon>
        <taxon>Dothideomycetes incertae sedis</taxon>
        <taxon>Botryosphaeriales</taxon>
        <taxon>Botryosphaeriaceae</taxon>
        <taxon>Neofusicoccum</taxon>
    </lineage>
</organism>
<protein>
    <submittedName>
        <fullName evidence="1">Alpha beta-hydrolase</fullName>
    </submittedName>
</protein>
<reference evidence="1" key="1">
    <citation type="submission" date="2024-09" db="EMBL/GenBank/DDBJ databases">
        <title>Draft Genome Sequences of Neofusicoccum parvum.</title>
        <authorList>
            <person name="Ashida A."/>
            <person name="Camagna M."/>
            <person name="Tanaka A."/>
            <person name="Takemoto D."/>
        </authorList>
    </citation>
    <scope>NUCLEOTIDE SEQUENCE</scope>
    <source>
        <strain evidence="1">PPO83</strain>
    </source>
</reference>
<dbReference type="Proteomes" id="UP001165186">
    <property type="component" value="Unassembled WGS sequence"/>
</dbReference>
<dbReference type="EMBL" id="BSXG01000117">
    <property type="protein sequence ID" value="GME45075.1"/>
    <property type="molecule type" value="Genomic_DNA"/>
</dbReference>
<keyword evidence="2" id="KW-1185">Reference proteome</keyword>
<comment type="caution">
    <text evidence="1">The sequence shown here is derived from an EMBL/GenBank/DDBJ whole genome shotgun (WGS) entry which is preliminary data.</text>
</comment>
<accession>A0ACB5SKA9</accession>
<proteinExistence type="predicted"/>